<dbReference type="Gene3D" id="3.40.50.720">
    <property type="entry name" value="NAD(P)-binding Rossmann-like Domain"/>
    <property type="match status" value="1"/>
</dbReference>
<dbReference type="PANTHER" id="PTHR43818:SF11">
    <property type="entry name" value="BCDNA.GH03377"/>
    <property type="match status" value="1"/>
</dbReference>
<evidence type="ECO:0000313" key="4">
    <source>
        <dbReference type="EMBL" id="QDT42059.1"/>
    </source>
</evidence>
<accession>A0A517RDV5</accession>
<dbReference type="InterPro" id="IPR055170">
    <property type="entry name" value="GFO_IDH_MocA-like_dom"/>
</dbReference>
<dbReference type="Gene3D" id="3.30.360.10">
    <property type="entry name" value="Dihydrodipicolinate Reductase, domain 2"/>
    <property type="match status" value="1"/>
</dbReference>
<dbReference type="InterPro" id="IPR000683">
    <property type="entry name" value="Gfo/Idh/MocA-like_OxRdtase_N"/>
</dbReference>
<evidence type="ECO:0000259" key="3">
    <source>
        <dbReference type="Pfam" id="PF22725"/>
    </source>
</evidence>
<evidence type="ECO:0000313" key="5">
    <source>
        <dbReference type="Proteomes" id="UP000317171"/>
    </source>
</evidence>
<dbReference type="AlphaFoldDB" id="A0A517RDV5"/>
<dbReference type="KEGG" id="gaz:Pan241w_21400"/>
<evidence type="ECO:0000256" key="1">
    <source>
        <dbReference type="ARBA" id="ARBA00023002"/>
    </source>
</evidence>
<keyword evidence="1 4" id="KW-0560">Oxidoreductase</keyword>
<keyword evidence="5" id="KW-1185">Reference proteome</keyword>
<dbReference type="EC" id="1.1.1.292" evidence="4"/>
<protein>
    <submittedName>
        <fullName evidence="4">1,5-anhydro-D-fructose reductase</fullName>
        <ecNumber evidence="4">1.1.1.292</ecNumber>
    </submittedName>
</protein>
<proteinExistence type="predicted"/>
<sequence length="367" mass="40678">MTDSVRIGIIGAGAVSDYHHVPGINLDPRAELVSICDPNSELLAQRQSDWGKTKVTTKYEEIANDPEVDAVIIATPNFTHHEIALACIKGGKHVMCEKPLGLNYTESAEMYRAARDANLRHMTAFTYRFAPSMRYVKHLVESGALGVPRHFRSQRFLDWPESSWGWRQSKKLAGAGDLFDMTIHRIDFAQDLLGPIKSICGAVAQFVPRDKTSDGEPCEPSEVDDWSSLIGQFENGAVGVWEGSTLMKGYHNDGFGYEWAEVNGSEGSAAYQLTDPNNILIGKPGQTMEKLPVPEEFLVIEGSPREPHEGVPSTVFRYDLVYEFVSAIVEERDAIPGFDHGASAQLIADSVLESFDKRTWIDINCDL</sequence>
<dbReference type="Pfam" id="PF01408">
    <property type="entry name" value="GFO_IDH_MocA"/>
    <property type="match status" value="1"/>
</dbReference>
<feature type="domain" description="Gfo/Idh/MocA-like oxidoreductase N-terminal" evidence="2">
    <location>
        <begin position="5"/>
        <end position="123"/>
    </location>
</feature>
<dbReference type="InterPro" id="IPR036291">
    <property type="entry name" value="NAD(P)-bd_dom_sf"/>
</dbReference>
<dbReference type="OrthoDB" id="9815825at2"/>
<dbReference type="Proteomes" id="UP000317171">
    <property type="component" value="Chromosome"/>
</dbReference>
<dbReference type="PANTHER" id="PTHR43818">
    <property type="entry name" value="BCDNA.GH03377"/>
    <property type="match status" value="1"/>
</dbReference>
<dbReference type="GO" id="GO:0000166">
    <property type="term" value="F:nucleotide binding"/>
    <property type="evidence" value="ECO:0007669"/>
    <property type="project" value="InterPro"/>
</dbReference>
<dbReference type="EMBL" id="CP036269">
    <property type="protein sequence ID" value="QDT42059.1"/>
    <property type="molecule type" value="Genomic_DNA"/>
</dbReference>
<gene>
    <name evidence="4" type="primary">afr_5</name>
    <name evidence="4" type="ORF">Pan241w_21400</name>
</gene>
<reference evidence="4 5" key="1">
    <citation type="submission" date="2019-02" db="EMBL/GenBank/DDBJ databases">
        <title>Deep-cultivation of Planctomycetes and their phenomic and genomic characterization uncovers novel biology.</title>
        <authorList>
            <person name="Wiegand S."/>
            <person name="Jogler M."/>
            <person name="Boedeker C."/>
            <person name="Pinto D."/>
            <person name="Vollmers J."/>
            <person name="Rivas-Marin E."/>
            <person name="Kohn T."/>
            <person name="Peeters S.H."/>
            <person name="Heuer A."/>
            <person name="Rast P."/>
            <person name="Oberbeckmann S."/>
            <person name="Bunk B."/>
            <person name="Jeske O."/>
            <person name="Meyerdierks A."/>
            <person name="Storesund J.E."/>
            <person name="Kallscheuer N."/>
            <person name="Luecker S."/>
            <person name="Lage O.M."/>
            <person name="Pohl T."/>
            <person name="Merkel B.J."/>
            <person name="Hornburger P."/>
            <person name="Mueller R.-W."/>
            <person name="Bruemmer F."/>
            <person name="Labrenz M."/>
            <person name="Spormann A.M."/>
            <person name="Op den Camp H."/>
            <person name="Overmann J."/>
            <person name="Amann R."/>
            <person name="Jetten M.S.M."/>
            <person name="Mascher T."/>
            <person name="Medema M.H."/>
            <person name="Devos D.P."/>
            <person name="Kaster A.-K."/>
            <person name="Ovreas L."/>
            <person name="Rohde M."/>
            <person name="Galperin M.Y."/>
            <person name="Jogler C."/>
        </authorList>
    </citation>
    <scope>NUCLEOTIDE SEQUENCE [LARGE SCALE GENOMIC DNA]</scope>
    <source>
        <strain evidence="4 5">Pan241w</strain>
    </source>
</reference>
<dbReference type="GO" id="GO:0033712">
    <property type="term" value="F:1,5-anhydro-D-fructose reductase (1,5-anhydro-D-mannitol-forming) activity"/>
    <property type="evidence" value="ECO:0007669"/>
    <property type="project" value="UniProtKB-EC"/>
</dbReference>
<dbReference type="SUPFAM" id="SSF55347">
    <property type="entry name" value="Glyceraldehyde-3-phosphate dehydrogenase-like, C-terminal domain"/>
    <property type="match status" value="1"/>
</dbReference>
<dbReference type="SUPFAM" id="SSF51735">
    <property type="entry name" value="NAD(P)-binding Rossmann-fold domains"/>
    <property type="match status" value="1"/>
</dbReference>
<evidence type="ECO:0000259" key="2">
    <source>
        <dbReference type="Pfam" id="PF01408"/>
    </source>
</evidence>
<name>A0A517RDV5_9PLAN</name>
<dbReference type="RefSeq" id="WP_145214623.1">
    <property type="nucleotide sequence ID" value="NZ_CP036269.1"/>
</dbReference>
<dbReference type="InterPro" id="IPR050463">
    <property type="entry name" value="Gfo/Idh/MocA_oxidrdct_glycsds"/>
</dbReference>
<dbReference type="Pfam" id="PF22725">
    <property type="entry name" value="GFO_IDH_MocA_C3"/>
    <property type="match status" value="1"/>
</dbReference>
<feature type="domain" description="GFO/IDH/MocA-like oxidoreductase" evidence="3">
    <location>
        <begin position="134"/>
        <end position="269"/>
    </location>
</feature>
<organism evidence="4 5">
    <name type="scientific">Gimesia alba</name>
    <dbReference type="NCBI Taxonomy" id="2527973"/>
    <lineage>
        <taxon>Bacteria</taxon>
        <taxon>Pseudomonadati</taxon>
        <taxon>Planctomycetota</taxon>
        <taxon>Planctomycetia</taxon>
        <taxon>Planctomycetales</taxon>
        <taxon>Planctomycetaceae</taxon>
        <taxon>Gimesia</taxon>
    </lineage>
</organism>